<feature type="compositionally biased region" description="Polar residues" evidence="6">
    <location>
        <begin position="546"/>
        <end position="558"/>
    </location>
</feature>
<feature type="domain" description="MRG" evidence="7">
    <location>
        <begin position="160"/>
        <end position="321"/>
    </location>
</feature>
<dbReference type="InterPro" id="IPR026541">
    <property type="entry name" value="MRG_dom"/>
</dbReference>
<dbReference type="Gene3D" id="2.30.30.140">
    <property type="match status" value="1"/>
</dbReference>
<evidence type="ECO:0008006" key="11">
    <source>
        <dbReference type="Google" id="ProtNLM"/>
    </source>
</evidence>
<keyword evidence="5" id="KW-0539">Nucleus</keyword>
<feature type="compositionally biased region" description="Polar residues" evidence="6">
    <location>
        <begin position="693"/>
        <end position="715"/>
    </location>
</feature>
<organism evidence="9 10">
    <name type="scientific">Orchesella dallaii</name>
    <dbReference type="NCBI Taxonomy" id="48710"/>
    <lineage>
        <taxon>Eukaryota</taxon>
        <taxon>Metazoa</taxon>
        <taxon>Ecdysozoa</taxon>
        <taxon>Arthropoda</taxon>
        <taxon>Hexapoda</taxon>
        <taxon>Collembola</taxon>
        <taxon>Entomobryomorpha</taxon>
        <taxon>Entomobryoidea</taxon>
        <taxon>Orchesellidae</taxon>
        <taxon>Orchesellinae</taxon>
        <taxon>Orchesella</taxon>
    </lineage>
</organism>
<feature type="compositionally biased region" description="Polar residues" evidence="6">
    <location>
        <begin position="441"/>
        <end position="499"/>
    </location>
</feature>
<sequence length="1435" mass="157958">MGSRHHSRKKQFQPPTVSQVPHKFAVDERVLCYEPDKNKARVLYDSKVLQVVEKTEKKKIIVEYKIHFFGWNSSWDRYVTENCVLKDTAENRRLQKELKAKADILIQNNLKKKKRKKTLSELLKEATKDKEGKAPKPANNRRERREAGNPSFSDSSSSDYDSSDDEEERKIVAHILLTEQVRTILERDYFNILNNNMLARVPADISVIFVFEEYVKFVGFKELKKILDKWQNTFVTGNFPSTATTCSPAVLNQLSLNAKYPATRFTPPLPDPFLEDIAKIYRKIRQAQEIVYGLKTIFDYMLYQMLLYDAENEQYKSYKRMRPKIPVIDCMRMYPRYMLANSAASSTPTAKPNAPTAESSTPSAKPNAPTATLNTPASQSSTPIAELNKLTAEVSKPNADLAEPTAESNKPTAESNKLTAESNKPTAEASKPNADLPESIAESNKLTAESNKLTAESNKLTAESNKLTAESNQPTAESNKPNAELNQPTAESNKPTAGTTEPAAESHKSNADIAEPAAESNKPNADLAEPTAESNKPNADIAEPTAESNKPTAESSKPNADIAEPTAESNKPTAELSKQNADTAEPTAESNKLNAESNNPTAEPTKPTAESNKQNSEPTKPNADSAKPTAESNSPTAEPTKPTAEPTKPTADSVKPTVESNNPTAESKKPTIESNKSTAELIQPTAEFAKPTAKSNLQTAESNKPNKLTVESNKPTAELNKPSKLTVESNKPTPELSKPFMEFSVPKVSTPMQNVASRRVTEAHPPTPSTSTAPHASHAVPRPLPPPPIPSTSRAPQKVQMPTNLRILPPCGRRSPNDPYHLWTIKTEQYVRDLSAWRMLPADCYAQEQPDPSMVYGLVHLLRLFVKLPDILNRTLIPRRKVRIIAHHVNMMVEHIQATYAFPMNRLYVKIPKSTYEEDQIGFGAVPTEADKCPAKSSEKETDLSKYHTRSYRTEILDRAIPQLPKVVEVPLSSTSDAVEEHKLTVTNYCTEDTVDICVETLSTQSTLVPNSDQSNNNSVAEEESITAEGSITGEESVDGEGTISVEGTVSGEGSVTREGSIAGEESVAEEDSDGSGETSSQETMDEKVYPKLELTLPVREVSVTQETKAKPKPKVRREVSPPAAPMARKIRKSAADAVFKTAHIFNAIPMASRVIPVRCDMEASKTNTNLTPRKRTRSGESQTREPKRVTRISESAKEATSSKDEATTDEDTTTAKRSARGRNSRQQQRSFTTPQASKSRSPQGRRGSTTRSTSAGKKEEQPQVEKKRGSTSSSRKDTTQKDANPLDKHQTDKKAEKTSSSSAYPNFPPGDRRPIIKLKKLQIVPNTPPPQRVTKSSSTPKEVASPTKTPQKTGAQPATTLRLRSRSDERQLRSKGQLINAKSLPCASRSSSSSKSKERSPTRRESSGRRNSGTSSGTNAKFGEQSHSLRRSKR</sequence>
<feature type="domain" description="MSL3 chromodomain-like" evidence="8">
    <location>
        <begin position="24"/>
        <end position="99"/>
    </location>
</feature>
<keyword evidence="4" id="KW-0804">Transcription</keyword>
<feature type="region of interest" description="Disordered" evidence="6">
    <location>
        <begin position="398"/>
        <end position="738"/>
    </location>
</feature>
<protein>
    <recommendedName>
        <fullName evidence="11">NuA4 complex subunit EAF3</fullName>
    </recommendedName>
</protein>
<proteinExistence type="predicted"/>
<dbReference type="InterPro" id="IPR008676">
    <property type="entry name" value="MRG"/>
</dbReference>
<evidence type="ECO:0000256" key="2">
    <source>
        <dbReference type="ARBA" id="ARBA00022853"/>
    </source>
</evidence>
<dbReference type="Pfam" id="PF22732">
    <property type="entry name" value="MSL3_chromo-like"/>
    <property type="match status" value="1"/>
</dbReference>
<feature type="region of interest" description="Disordered" evidence="6">
    <location>
        <begin position="751"/>
        <end position="799"/>
    </location>
</feature>
<keyword evidence="3" id="KW-0805">Transcription regulation</keyword>
<evidence type="ECO:0000256" key="5">
    <source>
        <dbReference type="ARBA" id="ARBA00023242"/>
    </source>
</evidence>
<evidence type="ECO:0000313" key="10">
    <source>
        <dbReference type="Proteomes" id="UP001642540"/>
    </source>
</evidence>
<accession>A0ABP1PZQ5</accession>
<dbReference type="PANTHER" id="PTHR10880">
    <property type="entry name" value="MORTALITY FACTOR 4-LIKE PROTEIN"/>
    <property type="match status" value="1"/>
</dbReference>
<feature type="compositionally biased region" description="Polar residues" evidence="6">
    <location>
        <begin position="1334"/>
        <end position="1360"/>
    </location>
</feature>
<dbReference type="PROSITE" id="PS51640">
    <property type="entry name" value="MRG"/>
    <property type="match status" value="1"/>
</dbReference>
<feature type="compositionally biased region" description="Polar residues" evidence="6">
    <location>
        <begin position="567"/>
        <end position="619"/>
    </location>
</feature>
<dbReference type="Proteomes" id="UP001642540">
    <property type="component" value="Unassembled WGS sequence"/>
</dbReference>
<feature type="compositionally biased region" description="Low complexity" evidence="6">
    <location>
        <begin position="151"/>
        <end position="160"/>
    </location>
</feature>
<feature type="region of interest" description="Disordered" evidence="6">
    <location>
        <begin position="344"/>
        <end position="381"/>
    </location>
</feature>
<evidence type="ECO:0000259" key="7">
    <source>
        <dbReference type="Pfam" id="PF05712"/>
    </source>
</evidence>
<dbReference type="InterPro" id="IPR053820">
    <property type="entry name" value="MSL3_chromo-like"/>
</dbReference>
<comment type="caution">
    <text evidence="9">The sequence shown here is derived from an EMBL/GenBank/DDBJ whole genome shotgun (WGS) entry which is preliminary data.</text>
</comment>
<evidence type="ECO:0000256" key="4">
    <source>
        <dbReference type="ARBA" id="ARBA00023163"/>
    </source>
</evidence>
<dbReference type="Pfam" id="PF05712">
    <property type="entry name" value="MRG"/>
    <property type="match status" value="2"/>
</dbReference>
<dbReference type="InterPro" id="IPR016197">
    <property type="entry name" value="Chromo-like_dom_sf"/>
</dbReference>
<gene>
    <name evidence="9" type="ORF">ODALV1_LOCUS5030</name>
</gene>
<feature type="compositionally biased region" description="Basic and acidic residues" evidence="6">
    <location>
        <begin position="1396"/>
        <end position="1409"/>
    </location>
</feature>
<feature type="region of interest" description="Disordered" evidence="6">
    <location>
        <begin position="1008"/>
        <end position="1129"/>
    </location>
</feature>
<feature type="domain" description="MRG" evidence="7">
    <location>
        <begin position="822"/>
        <end position="898"/>
    </location>
</feature>
<dbReference type="SUPFAM" id="SSF54160">
    <property type="entry name" value="Chromo domain-like"/>
    <property type="match status" value="1"/>
</dbReference>
<feature type="compositionally biased region" description="Polar residues" evidence="6">
    <location>
        <begin position="1225"/>
        <end position="1256"/>
    </location>
</feature>
<dbReference type="InterPro" id="IPR038217">
    <property type="entry name" value="MRG_C_sf"/>
</dbReference>
<feature type="compositionally biased region" description="Low complexity" evidence="6">
    <location>
        <begin position="1410"/>
        <end position="1420"/>
    </location>
</feature>
<keyword evidence="10" id="KW-1185">Reference proteome</keyword>
<name>A0ABP1PZQ5_9HEXA</name>
<feature type="region of interest" description="Disordered" evidence="6">
    <location>
        <begin position="124"/>
        <end position="163"/>
    </location>
</feature>
<keyword evidence="2" id="KW-0156">Chromatin regulator</keyword>
<feature type="compositionally biased region" description="Low complexity" evidence="6">
    <location>
        <begin position="635"/>
        <end position="651"/>
    </location>
</feature>
<evidence type="ECO:0000259" key="8">
    <source>
        <dbReference type="Pfam" id="PF22732"/>
    </source>
</evidence>
<feature type="compositionally biased region" description="Low complexity" evidence="6">
    <location>
        <begin position="769"/>
        <end position="781"/>
    </location>
</feature>
<evidence type="ECO:0000313" key="9">
    <source>
        <dbReference type="EMBL" id="CAL8081814.1"/>
    </source>
</evidence>
<dbReference type="Gene3D" id="1.10.274.30">
    <property type="entry name" value="MRG domain"/>
    <property type="match status" value="2"/>
</dbReference>
<dbReference type="PANTHER" id="PTHR10880:SF15">
    <property type="entry name" value="MSL COMPLEX SUBUNIT 3"/>
    <property type="match status" value="1"/>
</dbReference>
<comment type="subcellular location">
    <subcellularLocation>
        <location evidence="1">Nucleus</location>
    </subcellularLocation>
</comment>
<evidence type="ECO:0000256" key="1">
    <source>
        <dbReference type="ARBA" id="ARBA00004123"/>
    </source>
</evidence>
<feature type="compositionally biased region" description="Basic and acidic residues" evidence="6">
    <location>
        <begin position="1195"/>
        <end position="1207"/>
    </location>
</feature>
<feature type="compositionally biased region" description="Basic and acidic residues" evidence="6">
    <location>
        <begin position="1257"/>
        <end position="1298"/>
    </location>
</feature>
<feature type="compositionally biased region" description="Basic and acidic residues" evidence="6">
    <location>
        <begin position="124"/>
        <end position="147"/>
    </location>
</feature>
<evidence type="ECO:0000256" key="6">
    <source>
        <dbReference type="SAM" id="MobiDB-lite"/>
    </source>
</evidence>
<feature type="region of interest" description="Disordered" evidence="6">
    <location>
        <begin position="1166"/>
        <end position="1435"/>
    </location>
</feature>
<dbReference type="EMBL" id="CAXLJM020000015">
    <property type="protein sequence ID" value="CAL8081814.1"/>
    <property type="molecule type" value="Genomic_DNA"/>
</dbReference>
<reference evidence="9 10" key="1">
    <citation type="submission" date="2024-08" db="EMBL/GenBank/DDBJ databases">
        <authorList>
            <person name="Cucini C."/>
            <person name="Frati F."/>
        </authorList>
    </citation>
    <scope>NUCLEOTIDE SEQUENCE [LARGE SCALE GENOMIC DNA]</scope>
</reference>
<feature type="compositionally biased region" description="Polar residues" evidence="6">
    <location>
        <begin position="1008"/>
        <end position="1020"/>
    </location>
</feature>
<evidence type="ECO:0000256" key="3">
    <source>
        <dbReference type="ARBA" id="ARBA00023015"/>
    </source>
</evidence>
<feature type="compositionally biased region" description="Polar residues" evidence="6">
    <location>
        <begin position="406"/>
        <end position="425"/>
    </location>
</feature>